<evidence type="ECO:0000313" key="4">
    <source>
        <dbReference type="Proteomes" id="UP001501237"/>
    </source>
</evidence>
<dbReference type="Pfam" id="PF06325">
    <property type="entry name" value="PrmA"/>
    <property type="match status" value="1"/>
</dbReference>
<accession>A0ABP6QCH4</accession>
<proteinExistence type="predicted"/>
<dbReference type="PANTHER" id="PTHR43648:SF1">
    <property type="entry name" value="ELECTRON TRANSFER FLAVOPROTEIN BETA SUBUNIT LYSINE METHYLTRANSFERASE"/>
    <property type="match status" value="1"/>
</dbReference>
<dbReference type="Proteomes" id="UP001501237">
    <property type="component" value="Unassembled WGS sequence"/>
</dbReference>
<dbReference type="InterPro" id="IPR029063">
    <property type="entry name" value="SAM-dependent_MTases_sf"/>
</dbReference>
<keyword evidence="2" id="KW-0808">Transferase</keyword>
<reference evidence="4" key="1">
    <citation type="journal article" date="2019" name="Int. J. Syst. Evol. Microbiol.">
        <title>The Global Catalogue of Microorganisms (GCM) 10K type strain sequencing project: providing services to taxonomists for standard genome sequencing and annotation.</title>
        <authorList>
            <consortium name="The Broad Institute Genomics Platform"/>
            <consortium name="The Broad Institute Genome Sequencing Center for Infectious Disease"/>
            <person name="Wu L."/>
            <person name="Ma J."/>
        </authorList>
    </citation>
    <scope>NUCLEOTIDE SEQUENCE [LARGE SCALE GENOMIC DNA]</scope>
    <source>
        <strain evidence="4">JCM 9377</strain>
    </source>
</reference>
<gene>
    <name evidence="3" type="ORF">GCM10010468_43690</name>
</gene>
<keyword evidence="1 3" id="KW-0489">Methyltransferase</keyword>
<sequence>MQPDPPLCASEELEFVRTNTRLTAVPYLPEMRLHQADDPYGLWERTEDTGLPFWAFAWTGGIALARHVLDRPELARGRRVLDLASGSGVVAIAAAMAGATEVVASEVDPYASAAVGANADANGVTVTALCEDLLDRDDLAFDLVLAGDVFYDRLMARRTEPFLRRMARLGAQVLVGDPGRQYLPRAAFHALARYDVPVSQAIEDSRVKRTTVWQVPAPA</sequence>
<evidence type="ECO:0000256" key="1">
    <source>
        <dbReference type="ARBA" id="ARBA00022603"/>
    </source>
</evidence>
<evidence type="ECO:0000256" key="2">
    <source>
        <dbReference type="ARBA" id="ARBA00022679"/>
    </source>
</evidence>
<protein>
    <submittedName>
        <fullName evidence="3">Methyltransferase</fullName>
    </submittedName>
</protein>
<dbReference type="SUPFAM" id="SSF53335">
    <property type="entry name" value="S-adenosyl-L-methionine-dependent methyltransferases"/>
    <property type="match status" value="1"/>
</dbReference>
<dbReference type="InterPro" id="IPR050078">
    <property type="entry name" value="Ribosomal_L11_MeTrfase_PrmA"/>
</dbReference>
<dbReference type="EMBL" id="BAAAUV010000010">
    <property type="protein sequence ID" value="GAA3219572.1"/>
    <property type="molecule type" value="Genomic_DNA"/>
</dbReference>
<dbReference type="PANTHER" id="PTHR43648">
    <property type="entry name" value="ELECTRON TRANSFER FLAVOPROTEIN BETA SUBUNIT LYSINE METHYLTRANSFERASE"/>
    <property type="match status" value="1"/>
</dbReference>
<name>A0ABP6QCH4_9ACTN</name>
<dbReference type="Gene3D" id="3.40.50.150">
    <property type="entry name" value="Vaccinia Virus protein VP39"/>
    <property type="match status" value="1"/>
</dbReference>
<dbReference type="CDD" id="cd02440">
    <property type="entry name" value="AdoMet_MTases"/>
    <property type="match status" value="1"/>
</dbReference>
<evidence type="ECO:0000313" key="3">
    <source>
        <dbReference type="EMBL" id="GAA3219572.1"/>
    </source>
</evidence>
<dbReference type="GO" id="GO:0032259">
    <property type="term" value="P:methylation"/>
    <property type="evidence" value="ECO:0007669"/>
    <property type="project" value="UniProtKB-KW"/>
</dbReference>
<dbReference type="GO" id="GO:0008168">
    <property type="term" value="F:methyltransferase activity"/>
    <property type="evidence" value="ECO:0007669"/>
    <property type="project" value="UniProtKB-KW"/>
</dbReference>
<organism evidence="3 4">
    <name type="scientific">Actinocorallia longicatena</name>
    <dbReference type="NCBI Taxonomy" id="111803"/>
    <lineage>
        <taxon>Bacteria</taxon>
        <taxon>Bacillati</taxon>
        <taxon>Actinomycetota</taxon>
        <taxon>Actinomycetes</taxon>
        <taxon>Streptosporangiales</taxon>
        <taxon>Thermomonosporaceae</taxon>
        <taxon>Actinocorallia</taxon>
    </lineage>
</organism>
<keyword evidence="4" id="KW-1185">Reference proteome</keyword>
<comment type="caution">
    <text evidence="3">The sequence shown here is derived from an EMBL/GenBank/DDBJ whole genome shotgun (WGS) entry which is preliminary data.</text>
</comment>